<dbReference type="PANTHER" id="PTHR30193:SF37">
    <property type="entry name" value="INNER MEMBRANE ABC TRANSPORTER PERMEASE PROTEIN YCJO"/>
    <property type="match status" value="1"/>
</dbReference>
<evidence type="ECO:0000259" key="8">
    <source>
        <dbReference type="PROSITE" id="PS50928"/>
    </source>
</evidence>
<feature type="transmembrane region" description="Helical" evidence="7">
    <location>
        <begin position="16"/>
        <end position="46"/>
    </location>
</feature>
<evidence type="ECO:0000256" key="3">
    <source>
        <dbReference type="ARBA" id="ARBA00022475"/>
    </source>
</evidence>
<evidence type="ECO:0000313" key="9">
    <source>
        <dbReference type="EMBL" id="MEQ4483289.1"/>
    </source>
</evidence>
<reference evidence="9 10" key="1">
    <citation type="journal article" date="2023" name="Genome Announc.">
        <title>Pan-Genome Analyses of the Genus Cohnella and Proposal of the Novel Species Cohnella silvisoli sp. nov., Isolated from Forest Soil.</title>
        <authorList>
            <person name="Wang C."/>
            <person name="Mao L."/>
            <person name="Bao G."/>
            <person name="Zhu H."/>
        </authorList>
    </citation>
    <scope>NUCLEOTIDE SEQUENCE [LARGE SCALE GENOMIC DNA]</scope>
    <source>
        <strain evidence="9 10">NL03-T5-1</strain>
    </source>
</reference>
<dbReference type="Gene3D" id="1.10.3720.10">
    <property type="entry name" value="MetI-like"/>
    <property type="match status" value="1"/>
</dbReference>
<keyword evidence="3" id="KW-1003">Cell membrane</keyword>
<comment type="similarity">
    <text evidence="7">Belongs to the binding-protein-dependent transport system permease family.</text>
</comment>
<feature type="transmembrane region" description="Helical" evidence="7">
    <location>
        <begin position="219"/>
        <end position="241"/>
    </location>
</feature>
<evidence type="ECO:0000256" key="5">
    <source>
        <dbReference type="ARBA" id="ARBA00022989"/>
    </source>
</evidence>
<protein>
    <submittedName>
        <fullName evidence="9">Sugar ABC transporter permease</fullName>
    </submittedName>
</protein>
<dbReference type="CDD" id="cd06261">
    <property type="entry name" value="TM_PBP2"/>
    <property type="match status" value="1"/>
</dbReference>
<organism evidence="9 10">
    <name type="scientific">Cohnella silvisoli</name>
    <dbReference type="NCBI Taxonomy" id="2873699"/>
    <lineage>
        <taxon>Bacteria</taxon>
        <taxon>Bacillati</taxon>
        <taxon>Bacillota</taxon>
        <taxon>Bacilli</taxon>
        <taxon>Bacillales</taxon>
        <taxon>Paenibacillaceae</taxon>
        <taxon>Cohnella</taxon>
    </lineage>
</organism>
<evidence type="ECO:0000256" key="1">
    <source>
        <dbReference type="ARBA" id="ARBA00004651"/>
    </source>
</evidence>
<gene>
    <name evidence="9" type="ORF">QJS35_12900</name>
</gene>
<dbReference type="PROSITE" id="PS50928">
    <property type="entry name" value="ABC_TM1"/>
    <property type="match status" value="1"/>
</dbReference>
<evidence type="ECO:0000256" key="7">
    <source>
        <dbReference type="RuleBase" id="RU363032"/>
    </source>
</evidence>
<feature type="domain" description="ABC transmembrane type-1" evidence="8">
    <location>
        <begin position="76"/>
        <end position="288"/>
    </location>
</feature>
<accession>A0ABV1KT60</accession>
<dbReference type="Pfam" id="PF00528">
    <property type="entry name" value="BPD_transp_1"/>
    <property type="match status" value="1"/>
</dbReference>
<evidence type="ECO:0000256" key="4">
    <source>
        <dbReference type="ARBA" id="ARBA00022692"/>
    </source>
</evidence>
<keyword evidence="5 7" id="KW-1133">Transmembrane helix</keyword>
<dbReference type="Proteomes" id="UP001493487">
    <property type="component" value="Unassembled WGS sequence"/>
</dbReference>
<feature type="transmembrane region" description="Helical" evidence="7">
    <location>
        <begin position="80"/>
        <end position="101"/>
    </location>
</feature>
<feature type="transmembrane region" description="Helical" evidence="7">
    <location>
        <begin position="267"/>
        <end position="289"/>
    </location>
</feature>
<comment type="caution">
    <text evidence="9">The sequence shown here is derived from an EMBL/GenBank/DDBJ whole genome shotgun (WGS) entry which is preliminary data.</text>
</comment>
<dbReference type="InterPro" id="IPR000515">
    <property type="entry name" value="MetI-like"/>
</dbReference>
<evidence type="ECO:0000256" key="2">
    <source>
        <dbReference type="ARBA" id="ARBA00022448"/>
    </source>
</evidence>
<dbReference type="InterPro" id="IPR035906">
    <property type="entry name" value="MetI-like_sf"/>
</dbReference>
<dbReference type="PANTHER" id="PTHR30193">
    <property type="entry name" value="ABC TRANSPORTER PERMEASE PROTEIN"/>
    <property type="match status" value="1"/>
</dbReference>
<dbReference type="EMBL" id="JASKHM010000006">
    <property type="protein sequence ID" value="MEQ4483289.1"/>
    <property type="molecule type" value="Genomic_DNA"/>
</dbReference>
<sequence>MKTNKSSFLLRNREPLLALAIIGPFLLWYLIINLFPLVTGFLLGFMEWNGLTASPKWVGLNNLKVFFETPSYLSSLWKQLYIGLLCLTVNVAVAFFLALLLNMPLRGRGFFRSAFYIPSITSVATTTAVLLSLLQPQGGGLNGFLETIGMNPIIWTYSPFWMTFWIVVYYTWRSVGPTAIIWLAGLQSIDPTLYEVGKIDGAGRWQLIRYVTIPGLRPIAAYIMITGIIAVMQMWDLVMLISRGGPTGATDVLAYRVYRDGLQSFNLGMAGASSLVLGVLTLLLSFVYLRIFLKGEED</sequence>
<name>A0ABV1KT60_9BACL</name>
<keyword evidence="4 7" id="KW-0812">Transmembrane</keyword>
<evidence type="ECO:0000313" key="10">
    <source>
        <dbReference type="Proteomes" id="UP001493487"/>
    </source>
</evidence>
<feature type="transmembrane region" description="Helical" evidence="7">
    <location>
        <begin position="154"/>
        <end position="172"/>
    </location>
</feature>
<keyword evidence="10" id="KW-1185">Reference proteome</keyword>
<dbReference type="RefSeq" id="WP_232184436.1">
    <property type="nucleotide sequence ID" value="NZ_JAIOAP010000002.1"/>
</dbReference>
<keyword evidence="6 7" id="KW-0472">Membrane</keyword>
<dbReference type="InterPro" id="IPR051393">
    <property type="entry name" value="ABC_transporter_permease"/>
</dbReference>
<keyword evidence="2 7" id="KW-0813">Transport</keyword>
<evidence type="ECO:0000256" key="6">
    <source>
        <dbReference type="ARBA" id="ARBA00023136"/>
    </source>
</evidence>
<proteinExistence type="inferred from homology"/>
<feature type="transmembrane region" description="Helical" evidence="7">
    <location>
        <begin position="113"/>
        <end position="134"/>
    </location>
</feature>
<comment type="subcellular location">
    <subcellularLocation>
        <location evidence="1 7">Cell membrane</location>
        <topology evidence="1 7">Multi-pass membrane protein</topology>
    </subcellularLocation>
</comment>
<dbReference type="SUPFAM" id="SSF161098">
    <property type="entry name" value="MetI-like"/>
    <property type="match status" value="1"/>
</dbReference>